<evidence type="ECO:0000259" key="11">
    <source>
        <dbReference type="PROSITE" id="PS50011"/>
    </source>
</evidence>
<keyword evidence="6" id="KW-0067">ATP-binding</keyword>
<keyword evidence="4" id="KW-0547">Nucleotide-binding</keyword>
<evidence type="ECO:0000256" key="7">
    <source>
        <dbReference type="ARBA" id="ARBA00047899"/>
    </source>
</evidence>
<comment type="catalytic activity">
    <reaction evidence="7">
        <text>L-threonyl-[protein] + ATP = O-phospho-L-threonyl-[protein] + ADP + H(+)</text>
        <dbReference type="Rhea" id="RHEA:46608"/>
        <dbReference type="Rhea" id="RHEA-COMP:11060"/>
        <dbReference type="Rhea" id="RHEA-COMP:11605"/>
        <dbReference type="ChEBI" id="CHEBI:15378"/>
        <dbReference type="ChEBI" id="CHEBI:30013"/>
        <dbReference type="ChEBI" id="CHEBI:30616"/>
        <dbReference type="ChEBI" id="CHEBI:61977"/>
        <dbReference type="ChEBI" id="CHEBI:456216"/>
        <dbReference type="EC" id="2.7.11.1"/>
    </reaction>
</comment>
<dbReference type="RefSeq" id="WP_146840705.1">
    <property type="nucleotide sequence ID" value="NZ_BJVQ01000102.1"/>
</dbReference>
<gene>
    <name evidence="13" type="ORF">CHO01_38300</name>
    <name evidence="14" type="ORF">HNR08_004156</name>
</gene>
<dbReference type="PROSITE" id="PS00108">
    <property type="entry name" value="PROTEIN_KINASE_ST"/>
    <property type="match status" value="1"/>
</dbReference>
<dbReference type="Gene3D" id="1.10.510.10">
    <property type="entry name" value="Transferase(Phosphotransferase) domain 1"/>
    <property type="match status" value="1"/>
</dbReference>
<evidence type="ECO:0000256" key="1">
    <source>
        <dbReference type="ARBA" id="ARBA00012513"/>
    </source>
</evidence>
<dbReference type="CDD" id="cd14014">
    <property type="entry name" value="STKc_PknB_like"/>
    <property type="match status" value="1"/>
</dbReference>
<dbReference type="SUPFAM" id="SSF54184">
    <property type="entry name" value="Penicillin-binding protein 2x (pbp-2x), c-terminal domain"/>
    <property type="match status" value="1"/>
</dbReference>
<evidence type="ECO:0000256" key="3">
    <source>
        <dbReference type="ARBA" id="ARBA00022679"/>
    </source>
</evidence>
<dbReference type="Pfam" id="PF00069">
    <property type="entry name" value="Pkinase"/>
    <property type="match status" value="1"/>
</dbReference>
<dbReference type="GO" id="GO:0004674">
    <property type="term" value="F:protein serine/threonine kinase activity"/>
    <property type="evidence" value="ECO:0007669"/>
    <property type="project" value="UniProtKB-KW"/>
</dbReference>
<name>A0A511FJF7_9CELL</name>
<sequence length="660" mass="68451">MGATVTDPLVGQLVDGRYEVVSRIARGGMATVYLAVDRRLDRDVALKVMHPHLAEGAAGADFVARFRREARAAARLTHPGLVGVYDQGVDGETSYLTMEYVDGVNLRRHLAERGSLTVGEALDVAERVLDALAAAHRAGLVHRDVKPENVLLASDGRIKVADFGLARAVTEVTSTTTGTVFGTVAYLAPELVVHGTSDARTDVYAAGVLLYEMLTGAQPFTGETPIQIAFQHVNSDVPAPSDAASWLPVEVDELVAALAAREPDDRPADAAAALALLRRTRTALDPATLARRADVAPAVALPQATDPDDAPAAAAPGDEDPAPADATTRIEAPGRTVALPIGVVTASAPGTPVPARRSRRRRWWVLAAVLLVGLVGGGAWWYTQVGPGAYTTVPEVSGLTQDAAVAALEDEGLTADPAEQFHDTVVAGTVISADPGDGDRVRKDGTVTLHVSRGPDFVEVPADLVKTMQDEAAAVLDSIGVESVVAEGDHYDDVAAIGEVLAATDKAGNPVGAGSQVVRGSTVTLTLSDGPEPVTIVSVTRATLEEATATLDGLGLKVAVVEAFSDDLEAGLVISQDPVGGTPGHRTDTVTLTVSKGPETVEMPNLRGKQYDEAAAALEALGLKAERQNVLGGIFGTVRDQSVVAGEAVPKGTTVRLTVV</sequence>
<dbReference type="PANTHER" id="PTHR43289:SF34">
    <property type="entry name" value="SERINE_THREONINE-PROTEIN KINASE YBDM-RELATED"/>
    <property type="match status" value="1"/>
</dbReference>
<dbReference type="PROSITE" id="PS51178">
    <property type="entry name" value="PASTA"/>
    <property type="match status" value="3"/>
</dbReference>
<evidence type="ECO:0000313" key="14">
    <source>
        <dbReference type="EMBL" id="MBB5475420.1"/>
    </source>
</evidence>
<comment type="caution">
    <text evidence="13">The sequence shown here is derived from an EMBL/GenBank/DDBJ whole genome shotgun (WGS) entry which is preliminary data.</text>
</comment>
<accession>A0A511FJF7</accession>
<dbReference type="InterPro" id="IPR011009">
    <property type="entry name" value="Kinase-like_dom_sf"/>
</dbReference>
<feature type="domain" description="PASTA" evidence="12">
    <location>
        <begin position="530"/>
        <end position="596"/>
    </location>
</feature>
<keyword evidence="2 13" id="KW-0723">Serine/threonine-protein kinase</keyword>
<dbReference type="EC" id="2.7.11.1" evidence="1"/>
<dbReference type="InterPro" id="IPR005543">
    <property type="entry name" value="PASTA_dom"/>
</dbReference>
<dbReference type="Gene3D" id="3.30.200.20">
    <property type="entry name" value="Phosphorylase Kinase, domain 1"/>
    <property type="match status" value="1"/>
</dbReference>
<dbReference type="GO" id="GO:0045717">
    <property type="term" value="P:negative regulation of fatty acid biosynthetic process"/>
    <property type="evidence" value="ECO:0007669"/>
    <property type="project" value="UniProtKB-ARBA"/>
</dbReference>
<organism evidence="13 15">
    <name type="scientific">Cellulomonas hominis</name>
    <dbReference type="NCBI Taxonomy" id="156981"/>
    <lineage>
        <taxon>Bacteria</taxon>
        <taxon>Bacillati</taxon>
        <taxon>Actinomycetota</taxon>
        <taxon>Actinomycetes</taxon>
        <taxon>Micrococcales</taxon>
        <taxon>Cellulomonadaceae</taxon>
        <taxon>Cellulomonas</taxon>
    </lineage>
</organism>
<evidence type="ECO:0000256" key="5">
    <source>
        <dbReference type="ARBA" id="ARBA00022777"/>
    </source>
</evidence>
<feature type="domain" description="Protein kinase" evidence="11">
    <location>
        <begin position="18"/>
        <end position="277"/>
    </location>
</feature>
<keyword evidence="3 14" id="KW-0808">Transferase</keyword>
<dbReference type="Proteomes" id="UP000321723">
    <property type="component" value="Unassembled WGS sequence"/>
</dbReference>
<dbReference type="GO" id="GO:0005524">
    <property type="term" value="F:ATP binding"/>
    <property type="evidence" value="ECO:0007669"/>
    <property type="project" value="UniProtKB-KW"/>
</dbReference>
<evidence type="ECO:0000256" key="2">
    <source>
        <dbReference type="ARBA" id="ARBA00022527"/>
    </source>
</evidence>
<dbReference type="EMBL" id="JACHDN010000001">
    <property type="protein sequence ID" value="MBB5475420.1"/>
    <property type="molecule type" value="Genomic_DNA"/>
</dbReference>
<comment type="catalytic activity">
    <reaction evidence="8">
        <text>L-seryl-[protein] + ATP = O-phospho-L-seryl-[protein] + ADP + H(+)</text>
        <dbReference type="Rhea" id="RHEA:17989"/>
        <dbReference type="Rhea" id="RHEA-COMP:9863"/>
        <dbReference type="Rhea" id="RHEA-COMP:11604"/>
        <dbReference type="ChEBI" id="CHEBI:15378"/>
        <dbReference type="ChEBI" id="CHEBI:29999"/>
        <dbReference type="ChEBI" id="CHEBI:30616"/>
        <dbReference type="ChEBI" id="CHEBI:83421"/>
        <dbReference type="ChEBI" id="CHEBI:456216"/>
        <dbReference type="EC" id="2.7.11.1"/>
    </reaction>
</comment>
<evidence type="ECO:0000256" key="6">
    <source>
        <dbReference type="ARBA" id="ARBA00022840"/>
    </source>
</evidence>
<reference evidence="13 15" key="1">
    <citation type="submission" date="2019-07" db="EMBL/GenBank/DDBJ databases">
        <title>Whole genome shotgun sequence of Cellulomonas hominis NBRC 16055.</title>
        <authorList>
            <person name="Hosoyama A."/>
            <person name="Uohara A."/>
            <person name="Ohji S."/>
            <person name="Ichikawa N."/>
        </authorList>
    </citation>
    <scope>NUCLEOTIDE SEQUENCE [LARGE SCALE GENOMIC DNA]</scope>
    <source>
        <strain evidence="13 15">NBRC 16055</strain>
    </source>
</reference>
<proteinExistence type="predicted"/>
<evidence type="ECO:0000313" key="13">
    <source>
        <dbReference type="EMBL" id="GEL48714.1"/>
    </source>
</evidence>
<feature type="region of interest" description="Disordered" evidence="9">
    <location>
        <begin position="298"/>
        <end position="331"/>
    </location>
</feature>
<evidence type="ECO:0000256" key="8">
    <source>
        <dbReference type="ARBA" id="ARBA00048679"/>
    </source>
</evidence>
<keyword evidence="10" id="KW-0812">Transmembrane</keyword>
<dbReference type="CDD" id="cd06577">
    <property type="entry name" value="PASTA_pknB"/>
    <property type="match status" value="3"/>
</dbReference>
<keyword evidence="10" id="KW-1133">Transmembrane helix</keyword>
<dbReference type="NCBIfam" id="NF033483">
    <property type="entry name" value="PknB_PASTA_kin"/>
    <property type="match status" value="1"/>
</dbReference>
<feature type="domain" description="PASTA" evidence="12">
    <location>
        <begin position="387"/>
        <end position="453"/>
    </location>
</feature>
<feature type="compositionally biased region" description="Low complexity" evidence="9">
    <location>
        <begin position="300"/>
        <end position="316"/>
    </location>
</feature>
<feature type="transmembrane region" description="Helical" evidence="10">
    <location>
        <begin position="363"/>
        <end position="382"/>
    </location>
</feature>
<reference evidence="14 16" key="2">
    <citation type="submission" date="2020-08" db="EMBL/GenBank/DDBJ databases">
        <title>Sequencing the genomes of 1000 actinobacteria strains.</title>
        <authorList>
            <person name="Klenk H.-P."/>
        </authorList>
    </citation>
    <scope>NUCLEOTIDE SEQUENCE [LARGE SCALE GENOMIC DNA]</scope>
    <source>
        <strain evidence="14 16">DSM 9581</strain>
    </source>
</reference>
<evidence type="ECO:0000313" key="16">
    <source>
        <dbReference type="Proteomes" id="UP000564629"/>
    </source>
</evidence>
<evidence type="ECO:0000313" key="15">
    <source>
        <dbReference type="Proteomes" id="UP000321723"/>
    </source>
</evidence>
<dbReference type="InterPro" id="IPR008271">
    <property type="entry name" value="Ser/Thr_kinase_AS"/>
</dbReference>
<dbReference type="Pfam" id="PF03793">
    <property type="entry name" value="PASTA"/>
    <property type="match status" value="3"/>
</dbReference>
<dbReference type="SMART" id="SM00220">
    <property type="entry name" value="S_TKc"/>
    <property type="match status" value="1"/>
</dbReference>
<dbReference type="FunFam" id="1.10.510.10:FF:000021">
    <property type="entry name" value="Serine/threonine protein kinase"/>
    <property type="match status" value="1"/>
</dbReference>
<keyword evidence="15" id="KW-1185">Reference proteome</keyword>
<evidence type="ECO:0000259" key="12">
    <source>
        <dbReference type="PROSITE" id="PS51178"/>
    </source>
</evidence>
<dbReference type="SUPFAM" id="SSF56112">
    <property type="entry name" value="Protein kinase-like (PK-like)"/>
    <property type="match status" value="1"/>
</dbReference>
<dbReference type="FunFam" id="3.30.200.20:FF:000035">
    <property type="entry name" value="Serine/threonine protein kinase Stk1"/>
    <property type="match status" value="1"/>
</dbReference>
<keyword evidence="10" id="KW-0472">Membrane</keyword>
<evidence type="ECO:0000256" key="4">
    <source>
        <dbReference type="ARBA" id="ARBA00022741"/>
    </source>
</evidence>
<feature type="domain" description="PASTA" evidence="12">
    <location>
        <begin position="597"/>
        <end position="660"/>
    </location>
</feature>
<evidence type="ECO:0000256" key="9">
    <source>
        <dbReference type="SAM" id="MobiDB-lite"/>
    </source>
</evidence>
<dbReference type="InterPro" id="IPR000719">
    <property type="entry name" value="Prot_kinase_dom"/>
</dbReference>
<dbReference type="Proteomes" id="UP000564629">
    <property type="component" value="Unassembled WGS sequence"/>
</dbReference>
<dbReference type="Gene3D" id="3.30.10.20">
    <property type="match status" value="4"/>
</dbReference>
<protein>
    <recommendedName>
        <fullName evidence="1">non-specific serine/threonine protein kinase</fullName>
        <ecNumber evidence="1">2.7.11.1</ecNumber>
    </recommendedName>
</protein>
<dbReference type="AlphaFoldDB" id="A0A511FJF7"/>
<dbReference type="SMART" id="SM00740">
    <property type="entry name" value="PASTA"/>
    <property type="match status" value="4"/>
</dbReference>
<dbReference type="OrthoDB" id="9762169at2"/>
<dbReference type="PANTHER" id="PTHR43289">
    <property type="entry name" value="MITOGEN-ACTIVATED PROTEIN KINASE KINASE KINASE 20-RELATED"/>
    <property type="match status" value="1"/>
</dbReference>
<dbReference type="PROSITE" id="PS50011">
    <property type="entry name" value="PROTEIN_KINASE_DOM"/>
    <property type="match status" value="1"/>
</dbReference>
<evidence type="ECO:0000256" key="10">
    <source>
        <dbReference type="SAM" id="Phobius"/>
    </source>
</evidence>
<keyword evidence="5 13" id="KW-0418">Kinase</keyword>
<dbReference type="EMBL" id="BJVQ01000102">
    <property type="protein sequence ID" value="GEL48714.1"/>
    <property type="molecule type" value="Genomic_DNA"/>
</dbReference>